<feature type="signal peptide" evidence="4">
    <location>
        <begin position="1"/>
        <end position="16"/>
    </location>
</feature>
<dbReference type="GO" id="GO:0006952">
    <property type="term" value="P:defense response"/>
    <property type="evidence" value="ECO:0007669"/>
    <property type="project" value="UniProtKB-KW"/>
</dbReference>
<evidence type="ECO:0000256" key="3">
    <source>
        <dbReference type="ARBA" id="ARBA00022821"/>
    </source>
</evidence>
<keyword evidence="2" id="KW-0547">Nucleotide-binding</keyword>
<proteinExistence type="predicted"/>
<sequence>MAASTILQVLVSPLLGTVFDSLRSLVETEFSLISGANDEFKSLLGILSTIQDVIEDAEMKQLTDKPIRNWLKKLKDVTCDVEDSLDECKTDAALRNSSEILKPSSGYTNIKEFMTGSVPYFFCCQTSSSSRRTIAERVESFIHQFDEISEQRSKFHLNPYMTAVDVQLGKRRQRETTSYTDEPTVYGVYRMSGSLRPVMYHPEPKESKGAGQPVMGSSGLPDNYNWADPGSLFSYPIYLIADSLE</sequence>
<feature type="domain" description="Disease resistance N-terminal" evidence="5">
    <location>
        <begin position="15"/>
        <end position="98"/>
    </location>
</feature>
<dbReference type="AlphaFoldDB" id="A0A4Y7K560"/>
<evidence type="ECO:0000256" key="1">
    <source>
        <dbReference type="ARBA" id="ARBA00022737"/>
    </source>
</evidence>
<dbReference type="GO" id="GO:0000166">
    <property type="term" value="F:nucleotide binding"/>
    <property type="evidence" value="ECO:0007669"/>
    <property type="project" value="UniProtKB-KW"/>
</dbReference>
<accession>A0A4Y7K560</accession>
<evidence type="ECO:0000256" key="4">
    <source>
        <dbReference type="SAM" id="SignalP"/>
    </source>
</evidence>
<keyword evidence="4" id="KW-0732">Signal</keyword>
<evidence type="ECO:0000313" key="7">
    <source>
        <dbReference type="Proteomes" id="UP000316621"/>
    </source>
</evidence>
<dbReference type="Proteomes" id="UP000316621">
    <property type="component" value="Chromosome 7"/>
</dbReference>
<dbReference type="Gramene" id="RZC68493">
    <property type="protein sequence ID" value="RZC68493"/>
    <property type="gene ID" value="C5167_031725"/>
</dbReference>
<dbReference type="Gene3D" id="1.20.5.4130">
    <property type="match status" value="1"/>
</dbReference>
<keyword evidence="3" id="KW-0611">Plant defense</keyword>
<name>A0A4Y7K560_PAPSO</name>
<evidence type="ECO:0000256" key="2">
    <source>
        <dbReference type="ARBA" id="ARBA00022741"/>
    </source>
</evidence>
<evidence type="ECO:0000313" key="6">
    <source>
        <dbReference type="EMBL" id="RZC68493.1"/>
    </source>
</evidence>
<reference evidence="6 7" key="1">
    <citation type="journal article" date="2018" name="Science">
        <title>The opium poppy genome and morphinan production.</title>
        <authorList>
            <person name="Guo L."/>
            <person name="Winzer T."/>
            <person name="Yang X."/>
            <person name="Li Y."/>
            <person name="Ning Z."/>
            <person name="He Z."/>
            <person name="Teodor R."/>
            <person name="Lu Y."/>
            <person name="Bowser T.A."/>
            <person name="Graham I.A."/>
            <person name="Ye K."/>
        </authorList>
    </citation>
    <scope>NUCLEOTIDE SEQUENCE [LARGE SCALE GENOMIC DNA]</scope>
    <source>
        <strain evidence="7">cv. HN1</strain>
        <tissue evidence="6">Leaves</tissue>
    </source>
</reference>
<feature type="chain" id="PRO_5021448941" description="Disease resistance N-terminal domain-containing protein" evidence="4">
    <location>
        <begin position="17"/>
        <end position="245"/>
    </location>
</feature>
<dbReference type="Pfam" id="PF18052">
    <property type="entry name" value="Rx_N"/>
    <property type="match status" value="1"/>
</dbReference>
<keyword evidence="7" id="KW-1185">Reference proteome</keyword>
<dbReference type="EMBL" id="CM010721">
    <property type="protein sequence ID" value="RZC68493.1"/>
    <property type="molecule type" value="Genomic_DNA"/>
</dbReference>
<gene>
    <name evidence="6" type="ORF">C5167_031725</name>
</gene>
<protein>
    <recommendedName>
        <fullName evidence="5">Disease resistance N-terminal domain-containing protein</fullName>
    </recommendedName>
</protein>
<dbReference type="OMA" id="YHPEPKE"/>
<dbReference type="PANTHER" id="PTHR19338">
    <property type="entry name" value="TRANSLOCASE OF INNER MITOCHONDRIAL MEMBRANE 13 HOMOLOG"/>
    <property type="match status" value="1"/>
</dbReference>
<evidence type="ECO:0000259" key="5">
    <source>
        <dbReference type="Pfam" id="PF18052"/>
    </source>
</evidence>
<dbReference type="PANTHER" id="PTHR19338:SF60">
    <property type="entry name" value="NB-ARC DOMAIN-CONTAINING PROTEIN"/>
    <property type="match status" value="1"/>
</dbReference>
<organism evidence="6 7">
    <name type="scientific">Papaver somniferum</name>
    <name type="common">Opium poppy</name>
    <dbReference type="NCBI Taxonomy" id="3469"/>
    <lineage>
        <taxon>Eukaryota</taxon>
        <taxon>Viridiplantae</taxon>
        <taxon>Streptophyta</taxon>
        <taxon>Embryophyta</taxon>
        <taxon>Tracheophyta</taxon>
        <taxon>Spermatophyta</taxon>
        <taxon>Magnoliopsida</taxon>
        <taxon>Ranunculales</taxon>
        <taxon>Papaveraceae</taxon>
        <taxon>Papaveroideae</taxon>
        <taxon>Papaver</taxon>
    </lineage>
</organism>
<keyword evidence="1" id="KW-0677">Repeat</keyword>
<dbReference type="InterPro" id="IPR041118">
    <property type="entry name" value="Rx_N"/>
</dbReference>